<dbReference type="EMBL" id="BBLT01000003">
    <property type="protein sequence ID" value="GAL84452.1"/>
    <property type="molecule type" value="Genomic_DNA"/>
</dbReference>
<dbReference type="SMART" id="SM00342">
    <property type="entry name" value="HTH_ARAC"/>
    <property type="match status" value="1"/>
</dbReference>
<dbReference type="RefSeq" id="WP_052430028.1">
    <property type="nucleotide sequence ID" value="NZ_BBLT01000003.1"/>
</dbReference>
<feature type="domain" description="HTH araC/xylS-type" evidence="4">
    <location>
        <begin position="237"/>
        <end position="335"/>
    </location>
</feature>
<reference evidence="5 6" key="1">
    <citation type="submission" date="2014-09" db="EMBL/GenBank/DDBJ databases">
        <title>Sporocytophaga myxococcoides PG-01 genome sequencing.</title>
        <authorList>
            <person name="Liu L."/>
            <person name="Gao P.J."/>
            <person name="Chen G.J."/>
            <person name="Wang L.S."/>
        </authorList>
    </citation>
    <scope>NUCLEOTIDE SEQUENCE [LARGE SCALE GENOMIC DNA]</scope>
    <source>
        <strain evidence="5 6">PG-01</strain>
    </source>
</reference>
<gene>
    <name evidence="5" type="ORF">MYP_1680</name>
</gene>
<accession>A0A098LDE3</accession>
<dbReference type="Pfam" id="PF12625">
    <property type="entry name" value="Arabinose_bd"/>
    <property type="match status" value="1"/>
</dbReference>
<dbReference type="InterPro" id="IPR009057">
    <property type="entry name" value="Homeodomain-like_sf"/>
</dbReference>
<evidence type="ECO:0000256" key="2">
    <source>
        <dbReference type="ARBA" id="ARBA00023125"/>
    </source>
</evidence>
<dbReference type="eggNOG" id="COG2207">
    <property type="taxonomic scope" value="Bacteria"/>
</dbReference>
<keyword evidence="1" id="KW-0805">Transcription regulation</keyword>
<dbReference type="InterPro" id="IPR018060">
    <property type="entry name" value="HTH_AraC"/>
</dbReference>
<proteinExistence type="predicted"/>
<dbReference type="STRING" id="153721.MYP_1680"/>
<evidence type="ECO:0000313" key="6">
    <source>
        <dbReference type="Proteomes" id="UP000030185"/>
    </source>
</evidence>
<dbReference type="Proteomes" id="UP000030185">
    <property type="component" value="Unassembled WGS sequence"/>
</dbReference>
<dbReference type="PANTHER" id="PTHR47894">
    <property type="entry name" value="HTH-TYPE TRANSCRIPTIONAL REGULATOR GADX"/>
    <property type="match status" value="1"/>
</dbReference>
<keyword evidence="6" id="KW-1185">Reference proteome</keyword>
<organism evidence="5 6">
    <name type="scientific">Sporocytophaga myxococcoides</name>
    <dbReference type="NCBI Taxonomy" id="153721"/>
    <lineage>
        <taxon>Bacteria</taxon>
        <taxon>Pseudomonadati</taxon>
        <taxon>Bacteroidota</taxon>
        <taxon>Cytophagia</taxon>
        <taxon>Cytophagales</taxon>
        <taxon>Cytophagaceae</taxon>
        <taxon>Sporocytophaga</taxon>
    </lineage>
</organism>
<sequence>MRVHNEILKILIINASHFGVDEAEIYKDTGLNAGILREADGMQDWIVGIKVWESILKRSNYRYISLNFGKRITFSVLGWISPLVSSSSDLLTSWKSIVNFFPLMGEMFEYKMLILPDDSVKVIYIPAAAWVEKSPVTSAMATEHAMSLTLAISGFLVGQKITPIKASFAYDVKPSERGRYLDIFENVSFGEKENSLHFSKGTSELKTVSGNQLTYEFLLKLCSEKLGSIQRTSGYYFKVKRILFNKESYYNLKIEEVAAMLNTSTRTLQRNLKEEGHTYQSILDEHFVESATTLLSKPGVQIQEVAFILGFESAQSFSRAMKKKTGKSPRSLKAEISKE</sequence>
<name>A0A098LDE3_9BACT</name>
<keyword evidence="3" id="KW-0804">Transcription</keyword>
<dbReference type="PANTHER" id="PTHR47894:SF1">
    <property type="entry name" value="HTH-TYPE TRANSCRIPTIONAL REGULATOR VQSM"/>
    <property type="match status" value="1"/>
</dbReference>
<dbReference type="SUPFAM" id="SSF46689">
    <property type="entry name" value="Homeodomain-like"/>
    <property type="match status" value="1"/>
</dbReference>
<evidence type="ECO:0000256" key="3">
    <source>
        <dbReference type="ARBA" id="ARBA00023163"/>
    </source>
</evidence>
<dbReference type="GO" id="GO:0005829">
    <property type="term" value="C:cytosol"/>
    <property type="evidence" value="ECO:0007669"/>
    <property type="project" value="TreeGrafter"/>
</dbReference>
<keyword evidence="2" id="KW-0238">DNA-binding</keyword>
<evidence type="ECO:0000313" key="5">
    <source>
        <dbReference type="EMBL" id="GAL84452.1"/>
    </source>
</evidence>
<protein>
    <submittedName>
        <fullName evidence="5">Transcriptional regulator, AraC family protein</fullName>
    </submittedName>
</protein>
<dbReference type="Gene3D" id="1.10.10.60">
    <property type="entry name" value="Homeodomain-like"/>
    <property type="match status" value="1"/>
</dbReference>
<dbReference type="Pfam" id="PF12833">
    <property type="entry name" value="HTH_18"/>
    <property type="match status" value="1"/>
</dbReference>
<dbReference type="PROSITE" id="PS01124">
    <property type="entry name" value="HTH_ARAC_FAMILY_2"/>
    <property type="match status" value="1"/>
</dbReference>
<evidence type="ECO:0000259" key="4">
    <source>
        <dbReference type="PROSITE" id="PS01124"/>
    </source>
</evidence>
<dbReference type="GO" id="GO:0003700">
    <property type="term" value="F:DNA-binding transcription factor activity"/>
    <property type="evidence" value="ECO:0007669"/>
    <property type="project" value="InterPro"/>
</dbReference>
<dbReference type="GO" id="GO:0000976">
    <property type="term" value="F:transcription cis-regulatory region binding"/>
    <property type="evidence" value="ECO:0007669"/>
    <property type="project" value="TreeGrafter"/>
</dbReference>
<evidence type="ECO:0000256" key="1">
    <source>
        <dbReference type="ARBA" id="ARBA00023015"/>
    </source>
</evidence>
<comment type="caution">
    <text evidence="5">The sequence shown here is derived from an EMBL/GenBank/DDBJ whole genome shotgun (WGS) entry which is preliminary data.</text>
</comment>
<dbReference type="OrthoDB" id="5582699at2"/>
<dbReference type="AlphaFoldDB" id="A0A098LDE3"/>
<dbReference type="InterPro" id="IPR032687">
    <property type="entry name" value="AraC-type_N"/>
</dbReference>